<dbReference type="AlphaFoldDB" id="A0A1V4QFK8"/>
<accession>A0A1V4QFK8</accession>
<evidence type="ECO:0000313" key="1">
    <source>
        <dbReference type="EMBL" id="OPX18114.1"/>
    </source>
</evidence>
<dbReference type="EMBL" id="MUKB01000039">
    <property type="protein sequence ID" value="OPX18114.1"/>
    <property type="molecule type" value="Genomic_DNA"/>
</dbReference>
<evidence type="ECO:0000313" key="2">
    <source>
        <dbReference type="Proteomes" id="UP000191663"/>
    </source>
</evidence>
<dbReference type="PROSITE" id="PS51257">
    <property type="entry name" value="PROKAR_LIPOPROTEIN"/>
    <property type="match status" value="1"/>
</dbReference>
<protein>
    <recommendedName>
        <fullName evidence="3">Lipoprotein</fullName>
    </recommendedName>
</protein>
<evidence type="ECO:0008006" key="3">
    <source>
        <dbReference type="Google" id="ProtNLM"/>
    </source>
</evidence>
<organism evidence="1 2">
    <name type="scientific">candidate division WOR-3 bacterium 4484_100</name>
    <dbReference type="NCBI Taxonomy" id="1936077"/>
    <lineage>
        <taxon>Bacteria</taxon>
        <taxon>Bacteria division WOR-3</taxon>
    </lineage>
</organism>
<sequence>MKKILVILSIIMVFIACDYAKESAKLKPDIEITYMNPVGWYTSVGDTTHYAVIEEIDFVPKNSVDCYLKELIWEYYDVYGNYIFGPTEPMAIYARLEGITDPEAVDTFKLLNISLPLDTVRRYLTSKGLQSAKTMLHFIVTDEYFNSPDTTEAWFGIYLMPSD</sequence>
<gene>
    <name evidence="1" type="ORF">BXT86_02910</name>
</gene>
<reference evidence="2" key="1">
    <citation type="submission" date="2017-01" db="EMBL/GenBank/DDBJ databases">
        <title>Novel pathways for hydrocarbon cycling and metabolic interdependencies in hydrothermal sediment communities.</title>
        <authorList>
            <person name="Dombrowski N."/>
            <person name="Seitz K."/>
            <person name="Teske A."/>
            <person name="Baker B."/>
        </authorList>
    </citation>
    <scope>NUCLEOTIDE SEQUENCE [LARGE SCALE GENOMIC DNA]</scope>
</reference>
<name>A0A1V4QFK8_UNCW3</name>
<proteinExistence type="predicted"/>
<comment type="caution">
    <text evidence="1">The sequence shown here is derived from an EMBL/GenBank/DDBJ whole genome shotgun (WGS) entry which is preliminary data.</text>
</comment>
<dbReference type="Proteomes" id="UP000191663">
    <property type="component" value="Unassembled WGS sequence"/>
</dbReference>